<dbReference type="AlphaFoldDB" id="A0A2D2DSE7"/>
<organism evidence="1 2">
    <name type="scientific">Massilia violaceinigra</name>
    <dbReference type="NCBI Taxonomy" id="2045208"/>
    <lineage>
        <taxon>Bacteria</taxon>
        <taxon>Pseudomonadati</taxon>
        <taxon>Pseudomonadota</taxon>
        <taxon>Betaproteobacteria</taxon>
        <taxon>Burkholderiales</taxon>
        <taxon>Oxalobacteraceae</taxon>
        <taxon>Telluria group</taxon>
        <taxon>Massilia</taxon>
    </lineage>
</organism>
<keyword evidence="2" id="KW-1185">Reference proteome</keyword>
<dbReference type="EMBL" id="CP024608">
    <property type="protein sequence ID" value="ATQ77888.1"/>
    <property type="molecule type" value="Genomic_DNA"/>
</dbReference>
<dbReference type="Proteomes" id="UP000229897">
    <property type="component" value="Chromosome"/>
</dbReference>
<proteinExistence type="predicted"/>
<accession>A0A2D2DSE7</accession>
<gene>
    <name evidence="1" type="ORF">CR152_27835</name>
</gene>
<name>A0A2D2DSE7_9BURK</name>
<evidence type="ECO:0000313" key="1">
    <source>
        <dbReference type="EMBL" id="ATQ77888.1"/>
    </source>
</evidence>
<sequence length="87" mass="9661">MRISADPQHPDYNAAMLPVNVYLNGERLNDCVFADEEGGEAIVAARDEHGNIYVVSEEIAVEVMRGQVRITPHYITAVRAPQARNKP</sequence>
<evidence type="ECO:0000313" key="2">
    <source>
        <dbReference type="Proteomes" id="UP000229897"/>
    </source>
</evidence>
<dbReference type="RefSeq" id="WP_099880443.1">
    <property type="nucleotide sequence ID" value="NZ_CP024608.1"/>
</dbReference>
<dbReference type="OrthoDB" id="8762239at2"/>
<protein>
    <submittedName>
        <fullName evidence="1">Uncharacterized protein</fullName>
    </submittedName>
</protein>
<dbReference type="KEGG" id="mass:CR152_27835"/>
<reference evidence="1" key="1">
    <citation type="submission" date="2017-10" db="EMBL/GenBank/DDBJ databases">
        <title>Massilia psychrophilum sp. nov., a novel purple-pigmented bacterium isolated from Tianshan glacier, Xinjiang Municipality, China.</title>
        <authorList>
            <person name="Wang H."/>
        </authorList>
    </citation>
    <scope>NUCLEOTIDE SEQUENCE [LARGE SCALE GENOMIC DNA]</scope>
    <source>
        <strain evidence="1">B2</strain>
    </source>
</reference>